<dbReference type="AlphaFoldDB" id="A0A9P9IAC3"/>
<dbReference type="InterPro" id="IPR002937">
    <property type="entry name" value="Amino_oxidase"/>
</dbReference>
<dbReference type="PRINTS" id="PR00757">
    <property type="entry name" value="AMINEOXDASEF"/>
</dbReference>
<dbReference type="EMBL" id="JAGMUU010000051">
    <property type="protein sequence ID" value="KAH7112325.1"/>
    <property type="molecule type" value="Genomic_DNA"/>
</dbReference>
<dbReference type="GO" id="GO:0097621">
    <property type="term" value="F:monoamine oxidase activity"/>
    <property type="evidence" value="ECO:0007669"/>
    <property type="project" value="UniProtKB-EC"/>
</dbReference>
<comment type="cofactor">
    <cofactor evidence="1 6">
        <name>FAD</name>
        <dbReference type="ChEBI" id="CHEBI:57692"/>
    </cofactor>
</comment>
<keyword evidence="11" id="KW-1185">Reference proteome</keyword>
<feature type="region of interest" description="Disordered" evidence="7">
    <location>
        <begin position="485"/>
        <end position="505"/>
    </location>
</feature>
<comment type="similarity">
    <text evidence="2 6">Belongs to the flavin monoamine oxidase family.</text>
</comment>
<feature type="binding site" evidence="5">
    <location>
        <position position="391"/>
    </location>
    <ligand>
        <name>substrate</name>
    </ligand>
</feature>
<comment type="catalytic activity">
    <reaction evidence="4">
        <text>a secondary aliphatic amine + O2 + H2O = a primary amine + an aldehyde + H2O2</text>
        <dbReference type="Rhea" id="RHEA:26414"/>
        <dbReference type="ChEBI" id="CHEBI:15377"/>
        <dbReference type="ChEBI" id="CHEBI:15379"/>
        <dbReference type="ChEBI" id="CHEBI:16240"/>
        <dbReference type="ChEBI" id="CHEBI:17478"/>
        <dbReference type="ChEBI" id="CHEBI:58855"/>
        <dbReference type="ChEBI" id="CHEBI:65296"/>
        <dbReference type="EC" id="1.4.3.4"/>
    </reaction>
</comment>
<evidence type="ECO:0000313" key="11">
    <source>
        <dbReference type="Proteomes" id="UP000717696"/>
    </source>
</evidence>
<dbReference type="EMBL" id="JAGMUU010000086">
    <property type="protein sequence ID" value="KAH7108795.1"/>
    <property type="molecule type" value="Genomic_DNA"/>
</dbReference>
<keyword evidence="6" id="KW-0285">Flavoprotein</keyword>
<feature type="compositionally biased region" description="Basic and acidic residues" evidence="7">
    <location>
        <begin position="492"/>
        <end position="505"/>
    </location>
</feature>
<evidence type="ECO:0000256" key="6">
    <source>
        <dbReference type="RuleBase" id="RU362067"/>
    </source>
</evidence>
<evidence type="ECO:0000256" key="4">
    <source>
        <dbReference type="ARBA" id="ARBA00048448"/>
    </source>
</evidence>
<evidence type="ECO:0000259" key="8">
    <source>
        <dbReference type="Pfam" id="PF01593"/>
    </source>
</evidence>
<feature type="binding site" evidence="5">
    <location>
        <begin position="72"/>
        <end position="73"/>
    </location>
    <ligand>
        <name>FAD</name>
        <dbReference type="ChEBI" id="CHEBI:57692"/>
    </ligand>
</feature>
<evidence type="ECO:0000313" key="10">
    <source>
        <dbReference type="EMBL" id="KAH7112325.1"/>
    </source>
</evidence>
<sequence length="505" mass="56317">MAPVPKTDDGYTWTPDTGVTAGGLECDAVITPRRSVPATATLYDVIVIGAGYAGLMAARDLTALGHSVLLIEARDRIGGRTYTVKKDGFLYEMGGTWVTHHMGYLFREMVRYGMDRDLITTGSPEMHKGYYTMNVPGAKPRRLSHEEAGAMTTRAWDTFVNVDGQHGRTICPLPHAQLDNIVVDRAVVEKWDQVSCQTRFEQIQYQLTAEEQGLLVSLLLHISGGDMESSSLWDMIRSHALLMHSSDNFTDIWLRYKLRDGQTALAKRMFDEAVEAGLEYAFSTPVKSITQSTNPDERVIVRTVNAEPFQAKKVITTIPLNVLKDISFTPPLPQKKQEAIGIGHVNQMTKIHADVGNRELERWNGMRFPGLLMYGYADGVLPNGNVHLTAFGADERSSFVPERDPEKAVEEFNALHPMDVKRMIFHNWSSDPYSQGGPAWWRPGYMSKYQDELQSRHGNVLFASADWAHGWRAAIDGALEQGSLSAQTASKEVIKTKKREGGSKL</sequence>
<dbReference type="InterPro" id="IPR050703">
    <property type="entry name" value="Flavin_MAO"/>
</dbReference>
<dbReference type="SUPFAM" id="SSF51905">
    <property type="entry name" value="FAD/NAD(P)-binding domain"/>
    <property type="match status" value="1"/>
</dbReference>
<proteinExistence type="inferred from homology"/>
<dbReference type="OrthoDB" id="7777654at2759"/>
<dbReference type="InterPro" id="IPR001613">
    <property type="entry name" value="Flavin_amine_oxidase"/>
</dbReference>
<keyword evidence="3 6" id="KW-0560">Oxidoreductase</keyword>
<organism evidence="10 11">
    <name type="scientific">Dactylonectria estremocensis</name>
    <dbReference type="NCBI Taxonomy" id="1079267"/>
    <lineage>
        <taxon>Eukaryota</taxon>
        <taxon>Fungi</taxon>
        <taxon>Dikarya</taxon>
        <taxon>Ascomycota</taxon>
        <taxon>Pezizomycotina</taxon>
        <taxon>Sordariomycetes</taxon>
        <taxon>Hypocreomycetidae</taxon>
        <taxon>Hypocreales</taxon>
        <taxon>Nectriaceae</taxon>
        <taxon>Dactylonectria</taxon>
    </lineage>
</organism>
<evidence type="ECO:0000256" key="1">
    <source>
        <dbReference type="ARBA" id="ARBA00001974"/>
    </source>
</evidence>
<accession>A0A9P9IAC3</accession>
<evidence type="ECO:0000256" key="2">
    <source>
        <dbReference type="ARBA" id="ARBA00005995"/>
    </source>
</evidence>
<dbReference type="EC" id="1.4.3.-" evidence="6"/>
<dbReference type="Gene3D" id="3.90.660.10">
    <property type="match status" value="2"/>
</dbReference>
<dbReference type="Proteomes" id="UP000717696">
    <property type="component" value="Unassembled WGS sequence"/>
</dbReference>
<dbReference type="Pfam" id="PF01593">
    <property type="entry name" value="Amino_oxidase"/>
    <property type="match status" value="1"/>
</dbReference>
<name>A0A9P9IAC3_9HYPO</name>
<dbReference type="Gene3D" id="3.50.50.60">
    <property type="entry name" value="FAD/NAD(P)-binding domain"/>
    <property type="match status" value="2"/>
</dbReference>
<reference evidence="10" key="1">
    <citation type="journal article" date="2021" name="Nat. Commun.">
        <title>Genetic determinants of endophytism in the Arabidopsis root mycobiome.</title>
        <authorList>
            <person name="Mesny F."/>
            <person name="Miyauchi S."/>
            <person name="Thiergart T."/>
            <person name="Pickel B."/>
            <person name="Atanasova L."/>
            <person name="Karlsson M."/>
            <person name="Huettel B."/>
            <person name="Barry K.W."/>
            <person name="Haridas S."/>
            <person name="Chen C."/>
            <person name="Bauer D."/>
            <person name="Andreopoulos W."/>
            <person name="Pangilinan J."/>
            <person name="LaButti K."/>
            <person name="Riley R."/>
            <person name="Lipzen A."/>
            <person name="Clum A."/>
            <person name="Drula E."/>
            <person name="Henrissat B."/>
            <person name="Kohler A."/>
            <person name="Grigoriev I.V."/>
            <person name="Martin F.M."/>
            <person name="Hacquard S."/>
        </authorList>
    </citation>
    <scope>NUCLEOTIDE SEQUENCE</scope>
    <source>
        <strain evidence="10">MPI-CAGE-AT-0021</strain>
    </source>
</reference>
<dbReference type="PANTHER" id="PTHR43563">
    <property type="entry name" value="AMINE OXIDASE"/>
    <property type="match status" value="1"/>
</dbReference>
<evidence type="ECO:0000256" key="3">
    <source>
        <dbReference type="ARBA" id="ARBA00023002"/>
    </source>
</evidence>
<evidence type="ECO:0000256" key="5">
    <source>
        <dbReference type="PIRSR" id="PIRSR601613-1"/>
    </source>
</evidence>
<protein>
    <recommendedName>
        <fullName evidence="6">Amine oxidase</fullName>
        <ecNumber evidence="6">1.4.3.-</ecNumber>
    </recommendedName>
</protein>
<evidence type="ECO:0000256" key="7">
    <source>
        <dbReference type="SAM" id="MobiDB-lite"/>
    </source>
</evidence>
<feature type="domain" description="Amine oxidase" evidence="8">
    <location>
        <begin position="53"/>
        <end position="487"/>
    </location>
</feature>
<evidence type="ECO:0000313" key="9">
    <source>
        <dbReference type="EMBL" id="KAH7108795.1"/>
    </source>
</evidence>
<keyword evidence="6" id="KW-0274">FAD</keyword>
<dbReference type="PANTHER" id="PTHR43563:SF1">
    <property type="entry name" value="AMINE OXIDASE [FLAVIN-CONTAINING] B"/>
    <property type="match status" value="1"/>
</dbReference>
<gene>
    <name evidence="10" type="ORF">B0J13DRAFT_268529</name>
    <name evidence="9" type="ORF">B0J13DRAFT_321487</name>
</gene>
<feature type="binding site" evidence="5">
    <location>
        <position position="286"/>
    </location>
    <ligand>
        <name>FAD</name>
        <dbReference type="ChEBI" id="CHEBI:57692"/>
    </ligand>
</feature>
<comment type="caution">
    <text evidence="10">The sequence shown here is derived from an EMBL/GenBank/DDBJ whole genome shotgun (WGS) entry which is preliminary data.</text>
</comment>
<dbReference type="InterPro" id="IPR036188">
    <property type="entry name" value="FAD/NAD-bd_sf"/>
</dbReference>